<evidence type="ECO:0000313" key="3">
    <source>
        <dbReference type="Proteomes" id="UP000887159"/>
    </source>
</evidence>
<evidence type="ECO:0000313" key="2">
    <source>
        <dbReference type="EMBL" id="GFY18557.1"/>
    </source>
</evidence>
<accession>A0A8X6SRC5</accession>
<dbReference type="Proteomes" id="UP000887159">
    <property type="component" value="Unassembled WGS sequence"/>
</dbReference>
<keyword evidence="3" id="KW-1185">Reference proteome</keyword>
<feature type="region of interest" description="Disordered" evidence="1">
    <location>
        <begin position="1"/>
        <end position="23"/>
    </location>
</feature>
<sequence>MDAGSENEDESEMNNTALVPMSSEMRNIRKTVLPSRVQLLDHHFGDRQIMSNERRMTSGDLGMRDISTLHERLRGPYKERLQTPRGPRTTVLEETVKTCELNYMRSAAGGVIVFMG</sequence>
<evidence type="ECO:0000256" key="1">
    <source>
        <dbReference type="SAM" id="MobiDB-lite"/>
    </source>
</evidence>
<protein>
    <submittedName>
        <fullName evidence="2">Uncharacterized protein</fullName>
    </submittedName>
</protein>
<dbReference type="EMBL" id="BMAU01021349">
    <property type="protein sequence ID" value="GFY18557.1"/>
    <property type="molecule type" value="Genomic_DNA"/>
</dbReference>
<gene>
    <name evidence="2" type="ORF">TNCV_2397821</name>
</gene>
<organism evidence="2 3">
    <name type="scientific">Trichonephila clavipes</name>
    <name type="common">Golden silk orbweaver</name>
    <name type="synonym">Nephila clavipes</name>
    <dbReference type="NCBI Taxonomy" id="2585209"/>
    <lineage>
        <taxon>Eukaryota</taxon>
        <taxon>Metazoa</taxon>
        <taxon>Ecdysozoa</taxon>
        <taxon>Arthropoda</taxon>
        <taxon>Chelicerata</taxon>
        <taxon>Arachnida</taxon>
        <taxon>Araneae</taxon>
        <taxon>Araneomorphae</taxon>
        <taxon>Entelegynae</taxon>
        <taxon>Araneoidea</taxon>
        <taxon>Nephilidae</taxon>
        <taxon>Trichonephila</taxon>
    </lineage>
</organism>
<proteinExistence type="predicted"/>
<dbReference type="AlphaFoldDB" id="A0A8X6SRC5"/>
<reference evidence="2" key="1">
    <citation type="submission" date="2020-08" db="EMBL/GenBank/DDBJ databases">
        <title>Multicomponent nature underlies the extraordinary mechanical properties of spider dragline silk.</title>
        <authorList>
            <person name="Kono N."/>
            <person name="Nakamura H."/>
            <person name="Mori M."/>
            <person name="Yoshida Y."/>
            <person name="Ohtoshi R."/>
            <person name="Malay A.D."/>
            <person name="Moran D.A.P."/>
            <person name="Tomita M."/>
            <person name="Numata K."/>
            <person name="Arakawa K."/>
        </authorList>
    </citation>
    <scope>NUCLEOTIDE SEQUENCE</scope>
</reference>
<comment type="caution">
    <text evidence="2">The sequence shown here is derived from an EMBL/GenBank/DDBJ whole genome shotgun (WGS) entry which is preliminary data.</text>
</comment>
<name>A0A8X6SRC5_TRICX</name>
<feature type="compositionally biased region" description="Acidic residues" evidence="1">
    <location>
        <begin position="1"/>
        <end position="12"/>
    </location>
</feature>